<keyword evidence="3" id="KW-0732">Signal</keyword>
<proteinExistence type="predicted"/>
<evidence type="ECO:0000256" key="1">
    <source>
        <dbReference type="ARBA" id="ARBA00022737"/>
    </source>
</evidence>
<name>A0A1M4XSG3_9CLOT</name>
<feature type="repeat" description="Cell wall-binding" evidence="2">
    <location>
        <begin position="326"/>
        <end position="345"/>
    </location>
</feature>
<feature type="repeat" description="Cell wall-binding" evidence="2">
    <location>
        <begin position="446"/>
        <end position="465"/>
    </location>
</feature>
<dbReference type="OrthoDB" id="9783374at2"/>
<dbReference type="Gene3D" id="2.10.270.10">
    <property type="entry name" value="Cholin Binding"/>
    <property type="match status" value="2"/>
</dbReference>
<feature type="signal peptide" evidence="3">
    <location>
        <begin position="1"/>
        <end position="28"/>
    </location>
</feature>
<protein>
    <submittedName>
        <fullName evidence="4">Glucan-binding domain-containing protein (YG repeat)</fullName>
    </submittedName>
</protein>
<dbReference type="RefSeq" id="WP_072896796.1">
    <property type="nucleotide sequence ID" value="NZ_FQVM01000020.1"/>
</dbReference>
<gene>
    <name evidence="4" type="ORF">SAMN05443638_12026</name>
</gene>
<dbReference type="Pfam" id="PF19127">
    <property type="entry name" value="Choline_bind_3"/>
    <property type="match status" value="3"/>
</dbReference>
<evidence type="ECO:0000256" key="2">
    <source>
        <dbReference type="PROSITE-ProRule" id="PRU00591"/>
    </source>
</evidence>
<dbReference type="Proteomes" id="UP000184035">
    <property type="component" value="Unassembled WGS sequence"/>
</dbReference>
<evidence type="ECO:0000256" key="3">
    <source>
        <dbReference type="SAM" id="SignalP"/>
    </source>
</evidence>
<evidence type="ECO:0000313" key="5">
    <source>
        <dbReference type="Proteomes" id="UP000184035"/>
    </source>
</evidence>
<feature type="repeat" description="Cell wall-binding" evidence="2">
    <location>
        <begin position="426"/>
        <end position="445"/>
    </location>
</feature>
<feature type="repeat" description="Cell wall-binding" evidence="2">
    <location>
        <begin position="386"/>
        <end position="405"/>
    </location>
</feature>
<reference evidence="4 5" key="1">
    <citation type="submission" date="2016-11" db="EMBL/GenBank/DDBJ databases">
        <authorList>
            <person name="Jaros S."/>
            <person name="Januszkiewicz K."/>
            <person name="Wedrychowicz H."/>
        </authorList>
    </citation>
    <scope>NUCLEOTIDE SEQUENCE [LARGE SCALE GENOMIC DNA]</scope>
    <source>
        <strain evidence="4 5">DSM 2631</strain>
    </source>
</reference>
<keyword evidence="1" id="KW-0677">Repeat</keyword>
<dbReference type="AlphaFoldDB" id="A0A1M4XSG3"/>
<dbReference type="EMBL" id="FQVM01000020">
    <property type="protein sequence ID" value="SHE96192.1"/>
    <property type="molecule type" value="Genomic_DNA"/>
</dbReference>
<feature type="repeat" description="Cell wall-binding" evidence="2">
    <location>
        <begin position="486"/>
        <end position="505"/>
    </location>
</feature>
<dbReference type="Pfam" id="PF01473">
    <property type="entry name" value="Choline_bind_1"/>
    <property type="match status" value="5"/>
</dbReference>
<dbReference type="SUPFAM" id="SSF69360">
    <property type="entry name" value="Cell wall binding repeat"/>
    <property type="match status" value="2"/>
</dbReference>
<accession>A0A1M4XSG3</accession>
<evidence type="ECO:0000313" key="4">
    <source>
        <dbReference type="EMBL" id="SHE96192.1"/>
    </source>
</evidence>
<dbReference type="InterPro" id="IPR018337">
    <property type="entry name" value="Cell_wall/Cho-bd_repeat"/>
</dbReference>
<dbReference type="Gene3D" id="2.60.120.380">
    <property type="match status" value="1"/>
</dbReference>
<feature type="repeat" description="Cell wall-binding" evidence="2">
    <location>
        <begin position="466"/>
        <end position="485"/>
    </location>
</feature>
<feature type="chain" id="PRO_5012747840" evidence="3">
    <location>
        <begin position="29"/>
        <end position="564"/>
    </location>
</feature>
<feature type="repeat" description="Cell wall-binding" evidence="2">
    <location>
        <begin position="406"/>
        <end position="425"/>
    </location>
</feature>
<feature type="repeat" description="Cell wall-binding" evidence="2">
    <location>
        <begin position="526"/>
        <end position="545"/>
    </location>
</feature>
<feature type="repeat" description="Cell wall-binding" evidence="2">
    <location>
        <begin position="506"/>
        <end position="525"/>
    </location>
</feature>
<dbReference type="PROSITE" id="PS51170">
    <property type="entry name" value="CW"/>
    <property type="match status" value="10"/>
</dbReference>
<dbReference type="Gene3D" id="2.10.270.20">
    <property type="match status" value="1"/>
</dbReference>
<dbReference type="SUPFAM" id="SSF89260">
    <property type="entry name" value="Collagen-binding domain"/>
    <property type="match status" value="1"/>
</dbReference>
<dbReference type="STRING" id="1533.SAMN05443638_12026"/>
<feature type="repeat" description="Cell wall-binding" evidence="2">
    <location>
        <begin position="366"/>
        <end position="385"/>
    </location>
</feature>
<keyword evidence="5" id="KW-1185">Reference proteome</keyword>
<organism evidence="4 5">
    <name type="scientific">Clostridium fallax</name>
    <dbReference type="NCBI Taxonomy" id="1533"/>
    <lineage>
        <taxon>Bacteria</taxon>
        <taxon>Bacillati</taxon>
        <taxon>Bacillota</taxon>
        <taxon>Clostridia</taxon>
        <taxon>Eubacteriales</taxon>
        <taxon>Clostridiaceae</taxon>
        <taxon>Clostridium</taxon>
    </lineage>
</organism>
<sequence>MKKKRIVSVLLSTFLITNVFIGSTKAYALSLDKDKIHSVIDTIGSGIGSLINNRDNNEENKHNTKNSAKEISLDNTEEFIATKKVRNIWTRFEIPSNGIAKVYLKVPLKGNGEECRVNLRLEDTSGSEVYLDTNNESVELEDGESYKKWVVGLKPGTYYMNLNCITPINQDIQVPIYYKVDYIKTDNFEKETNNSMEDANEVSLNEKYYGVINEDNRIVNNNDYYKFDLNDRGVCISFTKDNVDNNFIVMLIDYMGNSILPNKKEYNGKTTDYYFNGLEPGKFYLDIKGGLPRFTQGLYSFEIKNNRDGWIKENNNWYYYEDGEKKTGFVTIDRKKYYLDKDGARQTGWIDVYGKKYYANDEGVLKTGWTNLDGDHYYMDENGTVQTNWQKLNGLWYYFGDDGKMRTGWVFVGDSWYYLNDVGAMKTGWFNDNGTWYYLNDSGRMVTGWNKINYNWYYMNSSGAMATGWFSDGSYWYYLGTSGAMQIGWIQQDNTWYYLNSSGVMLTGWNKINGSWYYLYNNGAMAKGWIAYDGHWYYLYESGSMATNTTIDGWNIDSNGVATN</sequence>